<dbReference type="GO" id="GO:0000196">
    <property type="term" value="P:cell integrity MAPK cascade"/>
    <property type="evidence" value="ECO:0007669"/>
    <property type="project" value="TreeGrafter"/>
</dbReference>
<feature type="region of interest" description="Disordered" evidence="9">
    <location>
        <begin position="1"/>
        <end position="51"/>
    </location>
</feature>
<feature type="region of interest" description="Disordered" evidence="9">
    <location>
        <begin position="64"/>
        <end position="120"/>
    </location>
</feature>
<dbReference type="PANTHER" id="PTHR48013:SF6">
    <property type="entry name" value="MAP KINASE KINASE MKK1_SSP32-RELATED"/>
    <property type="match status" value="1"/>
</dbReference>
<evidence type="ECO:0000313" key="12">
    <source>
        <dbReference type="Proteomes" id="UP000027195"/>
    </source>
</evidence>
<feature type="compositionally biased region" description="Polar residues" evidence="9">
    <location>
        <begin position="466"/>
        <end position="480"/>
    </location>
</feature>
<evidence type="ECO:0000256" key="6">
    <source>
        <dbReference type="ARBA" id="ARBA00038999"/>
    </source>
</evidence>
<gene>
    <name evidence="11" type="ORF">BOTBODRAFT_99367</name>
</gene>
<evidence type="ECO:0000256" key="8">
    <source>
        <dbReference type="RuleBase" id="RU000304"/>
    </source>
</evidence>
<feature type="binding site" evidence="7">
    <location>
        <position position="183"/>
    </location>
    <ligand>
        <name>ATP</name>
        <dbReference type="ChEBI" id="CHEBI:30616"/>
    </ligand>
</feature>
<dbReference type="HOGENOM" id="CLU_000288_63_23_1"/>
<dbReference type="AlphaFoldDB" id="A0A067NBD4"/>
<dbReference type="InterPro" id="IPR008271">
    <property type="entry name" value="Ser/Thr_kinase_AS"/>
</dbReference>
<evidence type="ECO:0000256" key="5">
    <source>
        <dbReference type="ARBA" id="ARBA00038035"/>
    </source>
</evidence>
<feature type="region of interest" description="Disordered" evidence="9">
    <location>
        <begin position="134"/>
        <end position="153"/>
    </location>
</feature>
<evidence type="ECO:0000256" key="4">
    <source>
        <dbReference type="ARBA" id="ARBA00022840"/>
    </source>
</evidence>
<feature type="compositionally biased region" description="Polar residues" evidence="9">
    <location>
        <begin position="37"/>
        <end position="51"/>
    </location>
</feature>
<evidence type="ECO:0000256" key="2">
    <source>
        <dbReference type="ARBA" id="ARBA00022741"/>
    </source>
</evidence>
<keyword evidence="4 7" id="KW-0067">ATP-binding</keyword>
<dbReference type="FunCoup" id="A0A067NBD4">
    <property type="interactions" value="126"/>
</dbReference>
<dbReference type="STRING" id="930990.A0A067NBD4"/>
<dbReference type="SUPFAM" id="SSF56112">
    <property type="entry name" value="Protein kinase-like (PK-like)"/>
    <property type="match status" value="1"/>
</dbReference>
<sequence length="486" mass="53348">MPYRPSGLYSGQSSSSRPKLSLPFGSPSRPGPLSLSTNASRQSTRPSTPSLSIRIPSVATAVSTASTVGHSDDDDRNGYYNTTNASDYHPSITSSGTATYQPSHPTATPDNPQLPGGHDGFEAVRAAISELKVTVESDTESNEGGNGEWTSDRIETLGRLGEGSGGEVYRVKDRRTGVIMARKAIPATPATPPHQLLREIDSMAQCVHPNIIKFYGAYLSPPDQGAEVNLLMELCEGGSLDSVARKLRRSQGRISERVVGRLALEILRGLEYLHNRRIIHRDIKPSNILLTREGVVRLCDFGVSGELVNSMAQTFTGTGFYMAPERIEGRAYTMRSDVWSTGLTLLELAQNKPPYPPDVSIIELLGQIRDGDSPDAEGQGGVYWSDGMKDFIRVCLMKDPNDRLPPRDMLKHPWVVEQASTKVKMEKWIREVWGWAKERPRERPVRPKRRKESASSELSAPGLLSRESSGTGSPPIQRINTPVFDT</sequence>
<feature type="region of interest" description="Disordered" evidence="9">
    <location>
        <begin position="440"/>
        <end position="486"/>
    </location>
</feature>
<feature type="domain" description="Protein kinase" evidence="10">
    <location>
        <begin position="154"/>
        <end position="415"/>
    </location>
</feature>
<dbReference type="Gene3D" id="1.10.510.10">
    <property type="entry name" value="Transferase(Phosphotransferase) domain 1"/>
    <property type="match status" value="1"/>
</dbReference>
<dbReference type="PROSITE" id="PS50011">
    <property type="entry name" value="PROTEIN_KINASE_DOM"/>
    <property type="match status" value="1"/>
</dbReference>
<dbReference type="InterPro" id="IPR011009">
    <property type="entry name" value="Kinase-like_dom_sf"/>
</dbReference>
<organism evidence="11 12">
    <name type="scientific">Botryobasidium botryosum (strain FD-172 SS1)</name>
    <dbReference type="NCBI Taxonomy" id="930990"/>
    <lineage>
        <taxon>Eukaryota</taxon>
        <taxon>Fungi</taxon>
        <taxon>Dikarya</taxon>
        <taxon>Basidiomycota</taxon>
        <taxon>Agaricomycotina</taxon>
        <taxon>Agaricomycetes</taxon>
        <taxon>Cantharellales</taxon>
        <taxon>Botryobasidiaceae</taxon>
        <taxon>Botryobasidium</taxon>
    </lineage>
</organism>
<dbReference type="PANTHER" id="PTHR48013">
    <property type="entry name" value="DUAL SPECIFICITY MITOGEN-ACTIVATED PROTEIN KINASE KINASE 5-RELATED"/>
    <property type="match status" value="1"/>
</dbReference>
<dbReference type="FunFam" id="1.10.510.10:FF:000263">
    <property type="entry name" value="MAP kinase skh1/pek1"/>
    <property type="match status" value="1"/>
</dbReference>
<dbReference type="InterPro" id="IPR000719">
    <property type="entry name" value="Prot_kinase_dom"/>
</dbReference>
<evidence type="ECO:0000256" key="7">
    <source>
        <dbReference type="PROSITE-ProRule" id="PRU10141"/>
    </source>
</evidence>
<keyword evidence="8" id="KW-0723">Serine/threonine-protein kinase</keyword>
<dbReference type="EMBL" id="KL198016">
    <property type="protein sequence ID" value="KDQ21422.1"/>
    <property type="molecule type" value="Genomic_DNA"/>
</dbReference>
<evidence type="ECO:0000313" key="11">
    <source>
        <dbReference type="EMBL" id="KDQ21422.1"/>
    </source>
</evidence>
<dbReference type="GO" id="GO:0004708">
    <property type="term" value="F:MAP kinase kinase activity"/>
    <property type="evidence" value="ECO:0007669"/>
    <property type="project" value="UniProtKB-EC"/>
</dbReference>
<evidence type="ECO:0000256" key="1">
    <source>
        <dbReference type="ARBA" id="ARBA00022679"/>
    </source>
</evidence>
<comment type="similarity">
    <text evidence="5">Belongs to the protein kinase superfamily. STE Ser/Thr protein kinase family. MAP kinase kinase subfamily.</text>
</comment>
<keyword evidence="12" id="KW-1185">Reference proteome</keyword>
<protein>
    <recommendedName>
        <fullName evidence="6">mitogen-activated protein kinase kinase</fullName>
        <ecNumber evidence="6">2.7.12.2</ecNumber>
    </recommendedName>
</protein>
<dbReference type="SMART" id="SM00220">
    <property type="entry name" value="S_TKc"/>
    <property type="match status" value="1"/>
</dbReference>
<evidence type="ECO:0000256" key="3">
    <source>
        <dbReference type="ARBA" id="ARBA00022777"/>
    </source>
</evidence>
<dbReference type="GO" id="GO:0060237">
    <property type="term" value="P:regulation of fungal-type cell wall organization"/>
    <property type="evidence" value="ECO:0007669"/>
    <property type="project" value="TreeGrafter"/>
</dbReference>
<evidence type="ECO:0000256" key="9">
    <source>
        <dbReference type="SAM" id="MobiDB-lite"/>
    </source>
</evidence>
<feature type="compositionally biased region" description="Low complexity" evidence="9">
    <location>
        <begin position="1"/>
        <end position="36"/>
    </location>
</feature>
<reference evidence="12" key="1">
    <citation type="journal article" date="2014" name="Proc. Natl. Acad. Sci. U.S.A.">
        <title>Extensive sampling of basidiomycete genomes demonstrates inadequacy of the white-rot/brown-rot paradigm for wood decay fungi.</title>
        <authorList>
            <person name="Riley R."/>
            <person name="Salamov A.A."/>
            <person name="Brown D.W."/>
            <person name="Nagy L.G."/>
            <person name="Floudas D."/>
            <person name="Held B.W."/>
            <person name="Levasseur A."/>
            <person name="Lombard V."/>
            <person name="Morin E."/>
            <person name="Otillar R."/>
            <person name="Lindquist E.A."/>
            <person name="Sun H."/>
            <person name="LaButti K.M."/>
            <person name="Schmutz J."/>
            <person name="Jabbour D."/>
            <person name="Luo H."/>
            <person name="Baker S.E."/>
            <person name="Pisabarro A.G."/>
            <person name="Walton J.D."/>
            <person name="Blanchette R.A."/>
            <person name="Henrissat B."/>
            <person name="Martin F."/>
            <person name="Cullen D."/>
            <person name="Hibbett D.S."/>
            <person name="Grigoriev I.V."/>
        </authorList>
    </citation>
    <scope>NUCLEOTIDE SEQUENCE [LARGE SCALE GENOMIC DNA]</scope>
    <source>
        <strain evidence="12">FD-172 SS1</strain>
    </source>
</reference>
<dbReference type="GO" id="GO:0004674">
    <property type="term" value="F:protein serine/threonine kinase activity"/>
    <property type="evidence" value="ECO:0007669"/>
    <property type="project" value="UniProtKB-KW"/>
</dbReference>
<evidence type="ECO:0000259" key="10">
    <source>
        <dbReference type="PROSITE" id="PS50011"/>
    </source>
</evidence>
<dbReference type="EC" id="2.7.12.2" evidence="6"/>
<keyword evidence="1" id="KW-0808">Transferase</keyword>
<dbReference type="GO" id="GO:0005524">
    <property type="term" value="F:ATP binding"/>
    <property type="evidence" value="ECO:0007669"/>
    <property type="project" value="UniProtKB-UniRule"/>
</dbReference>
<dbReference type="Pfam" id="PF00069">
    <property type="entry name" value="Pkinase"/>
    <property type="match status" value="1"/>
</dbReference>
<dbReference type="Proteomes" id="UP000027195">
    <property type="component" value="Unassembled WGS sequence"/>
</dbReference>
<keyword evidence="2 7" id="KW-0547">Nucleotide-binding</keyword>
<dbReference type="PROSITE" id="PS00108">
    <property type="entry name" value="PROTEIN_KINASE_ST"/>
    <property type="match status" value="1"/>
</dbReference>
<keyword evidence="3" id="KW-0418">Kinase</keyword>
<dbReference type="OrthoDB" id="10252354at2759"/>
<dbReference type="Gene3D" id="3.30.200.20">
    <property type="entry name" value="Phosphorylase Kinase, domain 1"/>
    <property type="match status" value="1"/>
</dbReference>
<feature type="compositionally biased region" description="Polar residues" evidence="9">
    <location>
        <begin position="79"/>
        <end position="111"/>
    </location>
</feature>
<accession>A0A067NBD4</accession>
<name>A0A067NBD4_BOTB1</name>
<proteinExistence type="inferred from homology"/>
<dbReference type="InParanoid" id="A0A067NBD4"/>
<dbReference type="PROSITE" id="PS00107">
    <property type="entry name" value="PROTEIN_KINASE_ATP"/>
    <property type="match status" value="1"/>
</dbReference>
<dbReference type="InterPro" id="IPR017441">
    <property type="entry name" value="Protein_kinase_ATP_BS"/>
</dbReference>